<dbReference type="GO" id="GO:0004721">
    <property type="term" value="F:phosphoprotein phosphatase activity"/>
    <property type="evidence" value="ECO:0007669"/>
    <property type="project" value="TreeGrafter"/>
</dbReference>
<feature type="compositionally biased region" description="Low complexity" evidence="1">
    <location>
        <begin position="564"/>
        <end position="573"/>
    </location>
</feature>
<feature type="compositionally biased region" description="Basic and acidic residues" evidence="1">
    <location>
        <begin position="515"/>
        <end position="526"/>
    </location>
</feature>
<dbReference type="Proteomes" id="UP000053664">
    <property type="component" value="Unassembled WGS sequence"/>
</dbReference>
<dbReference type="SUPFAM" id="SSF56300">
    <property type="entry name" value="Metallo-dependent phosphatases"/>
    <property type="match status" value="1"/>
</dbReference>
<evidence type="ECO:0000313" key="4">
    <source>
        <dbReference type="EMBL" id="EPQ29764.1"/>
    </source>
</evidence>
<dbReference type="AlphaFoldDB" id="A0A061HBB8"/>
<feature type="region of interest" description="Disordered" evidence="1">
    <location>
        <begin position="556"/>
        <end position="576"/>
    </location>
</feature>
<dbReference type="InterPro" id="IPR029052">
    <property type="entry name" value="Metallo-depent_PP-like"/>
</dbReference>
<evidence type="ECO:0000256" key="2">
    <source>
        <dbReference type="SAM" id="Phobius"/>
    </source>
</evidence>
<dbReference type="RefSeq" id="XP_007878145.1">
    <property type="nucleotide sequence ID" value="XM_007879954.1"/>
</dbReference>
<organism evidence="4 5">
    <name type="scientific">Pseudozyma flocculosa PF-1</name>
    <dbReference type="NCBI Taxonomy" id="1277687"/>
    <lineage>
        <taxon>Eukaryota</taxon>
        <taxon>Fungi</taxon>
        <taxon>Dikarya</taxon>
        <taxon>Basidiomycota</taxon>
        <taxon>Ustilaginomycotina</taxon>
        <taxon>Ustilaginomycetes</taxon>
        <taxon>Ustilaginales</taxon>
        <taxon>Ustilaginaceae</taxon>
        <taxon>Pseudozyma</taxon>
    </lineage>
</organism>
<dbReference type="InterPro" id="IPR004843">
    <property type="entry name" value="Calcineurin-like_PHP"/>
</dbReference>
<dbReference type="Pfam" id="PF00149">
    <property type="entry name" value="Metallophos"/>
    <property type="match status" value="1"/>
</dbReference>
<dbReference type="PANTHER" id="PTHR32440:SF0">
    <property type="entry name" value="PHOSPHATASE DCR2-RELATED"/>
    <property type="match status" value="1"/>
</dbReference>
<dbReference type="GeneID" id="19316557"/>
<protein>
    <recommendedName>
        <fullName evidence="3">Calcineurin-like phosphoesterase domain-containing protein</fullName>
    </recommendedName>
</protein>
<dbReference type="EMBL" id="KE361629">
    <property type="protein sequence ID" value="EPQ29764.1"/>
    <property type="molecule type" value="Genomic_DNA"/>
</dbReference>
<dbReference type="CDD" id="cd07383">
    <property type="entry name" value="MPP_Dcr2"/>
    <property type="match status" value="1"/>
</dbReference>
<dbReference type="PANTHER" id="PTHR32440">
    <property type="entry name" value="PHOSPHATASE DCR2-RELATED-RELATED"/>
    <property type="match status" value="1"/>
</dbReference>
<feature type="domain" description="Calcineurin-like phosphoesterase" evidence="3">
    <location>
        <begin position="302"/>
        <end position="413"/>
    </location>
</feature>
<dbReference type="GO" id="GO:0005737">
    <property type="term" value="C:cytoplasm"/>
    <property type="evidence" value="ECO:0007669"/>
    <property type="project" value="TreeGrafter"/>
</dbReference>
<dbReference type="HOGENOM" id="CLU_398546_0_0_1"/>
<name>A0A061HBB8_9BASI</name>
<dbReference type="OrthoDB" id="783096at2759"/>
<feature type="transmembrane region" description="Helical" evidence="2">
    <location>
        <begin position="12"/>
        <end position="29"/>
    </location>
</feature>
<evidence type="ECO:0000313" key="5">
    <source>
        <dbReference type="Proteomes" id="UP000053664"/>
    </source>
</evidence>
<feature type="region of interest" description="Disordered" evidence="1">
    <location>
        <begin position="489"/>
        <end position="531"/>
    </location>
</feature>
<evidence type="ECO:0000256" key="1">
    <source>
        <dbReference type="SAM" id="MobiDB-lite"/>
    </source>
</evidence>
<accession>A0A061HBB8</accession>
<keyword evidence="2" id="KW-0812">Transmembrane</keyword>
<keyword evidence="2" id="KW-0472">Membrane</keyword>
<keyword evidence="2" id="KW-1133">Transmembrane helix</keyword>
<sequence length="708" mass="78095">MPRRRMPLRHLVVVGSFTMMLTALFYLAHDGTPYASRIIGWQALDSIVLEHDPLAAPHSVQHEDLGGGGGGKAAGAQAVPDELNLPSFPLDTYAPFLPNPAPLTDIAVESCLPFSACQPRTTPDDDARLGKWVRVDRSLDPTAVFGAASGGILGNLFGSIDQRFLFYRKSRRNDVPRVVEVRLVESGVDANPTGPGWHRVKNDLRSKYMRMWAKERNMHLYFRTAGGVDGGADGAAAHDEEAITELDLVYGDNPAWPGFSLAGVISAAHPAMGASRVSLSIRRTPRPSTGTLPPTFRRDGTFKVLQLADLHFSVNPEPCRDVERVEACVAKNDTLRLIGQWLDAEKPDLVVFSGDQLNGQATSWDERSVIPLFVNPLIERKVPWAAILGNHDSETGAYTRTEQMRLLQSLPYSLSRVGPAEVTGDGNYYIDLFSPHRDRTLLSTLWFFDSGSRAPKDKWKPWKKPGYGWVHADQVQWFRRKIDARRPTLRPYRPDGAEDLGPQPWRRRRSAAEAVGRRESGARGEWEADADQGQMLAAPPSILFMHIPVPEAFAPVDVEDAPPSSSTSSSSSSLGQRLPLIKGVREEITTFEGGQSQGGIFEAILDIHANQSSSTLERGSERGRGQGQGRQGGSIRLLCHGHMHVNEDCRRIDGVWICFAGGSSFAGYGLAGFRRRSRVVELSQWGDVVRTWHRVEGTPERVDELLLS</sequence>
<reference evidence="4 5" key="1">
    <citation type="journal article" date="2013" name="Plant Cell">
        <title>The transition from a phytopathogenic smut ancestor to an anamorphic biocontrol agent deciphered by comparative whole-genome analysis.</title>
        <authorList>
            <person name="Lefebvre F."/>
            <person name="Joly D.L."/>
            <person name="Labbe C."/>
            <person name="Teichmann B."/>
            <person name="Linning R."/>
            <person name="Belzile F."/>
            <person name="Bakkeren G."/>
            <person name="Belanger R.R."/>
        </authorList>
    </citation>
    <scope>NUCLEOTIDE SEQUENCE [LARGE SCALE GENOMIC DNA]</scope>
    <source>
        <strain evidence="4 5">PF-1</strain>
    </source>
</reference>
<evidence type="ECO:0000259" key="3">
    <source>
        <dbReference type="Pfam" id="PF00149"/>
    </source>
</evidence>
<proteinExistence type="predicted"/>
<gene>
    <name evidence="4" type="ORF">PFL1_02437</name>
</gene>
<dbReference type="eggNOG" id="KOG1432">
    <property type="taxonomic scope" value="Eukaryota"/>
</dbReference>
<dbReference type="KEGG" id="pfp:PFL1_02437"/>
<dbReference type="Gene3D" id="3.60.21.10">
    <property type="match status" value="1"/>
</dbReference>